<feature type="compositionally biased region" description="Basic and acidic residues" evidence="12">
    <location>
        <begin position="188"/>
        <end position="222"/>
    </location>
</feature>
<dbReference type="InterPro" id="IPR045348">
    <property type="entry name" value="CPSF4/Yth1"/>
</dbReference>
<keyword evidence="8 11" id="KW-0694">RNA-binding</keyword>
<dbReference type="OrthoDB" id="1914176at2759"/>
<keyword evidence="4 11" id="KW-0479">Metal-binding</keyword>
<evidence type="ECO:0000256" key="9">
    <source>
        <dbReference type="ARBA" id="ARBA00023242"/>
    </source>
</evidence>
<dbReference type="PANTHER" id="PTHR23102">
    <property type="entry name" value="CLEAVAGE AND POLYADENYLATION SPECIFICITY FACTOR SUBUNIT 4-RELATED"/>
    <property type="match status" value="1"/>
</dbReference>
<keyword evidence="6 11" id="KW-0863">Zinc-finger</keyword>
<dbReference type="SMART" id="SM00356">
    <property type="entry name" value="ZnF_C3H1"/>
    <property type="match status" value="5"/>
</dbReference>
<dbReference type="GO" id="GO:0031124">
    <property type="term" value="P:mRNA 3'-end processing"/>
    <property type="evidence" value="ECO:0007669"/>
    <property type="project" value="UniProtKB-UniRule"/>
</dbReference>
<evidence type="ECO:0000256" key="6">
    <source>
        <dbReference type="ARBA" id="ARBA00022771"/>
    </source>
</evidence>
<gene>
    <name evidence="14" type="ORF">NA57DRAFT_38374</name>
</gene>
<evidence type="ECO:0000256" key="10">
    <source>
        <dbReference type="ARBA" id="ARBA00024826"/>
    </source>
</evidence>
<keyword evidence="9 11" id="KW-0539">Nucleus</keyword>
<feature type="compositionally biased region" description="Basic residues" evidence="12">
    <location>
        <begin position="239"/>
        <end position="251"/>
    </location>
</feature>
<dbReference type="FunFam" id="4.10.1000.10:FF:000012">
    <property type="entry name" value="cleavage and polyadenylation specificity factor subunit 4"/>
    <property type="match status" value="1"/>
</dbReference>
<dbReference type="PANTHER" id="PTHR23102:SF24">
    <property type="entry name" value="CLEAVAGE AND POLYADENYLATION SPECIFICITY FACTOR SUBUNIT 4"/>
    <property type="match status" value="1"/>
</dbReference>
<dbReference type="Proteomes" id="UP000799772">
    <property type="component" value="Unassembled WGS sequence"/>
</dbReference>
<dbReference type="SUPFAM" id="SSF90229">
    <property type="entry name" value="CCCH zinc finger"/>
    <property type="match status" value="2"/>
</dbReference>
<comment type="similarity">
    <text evidence="2 11">Belongs to the CPSF4/YTH1 family.</text>
</comment>
<evidence type="ECO:0000256" key="1">
    <source>
        <dbReference type="ARBA" id="ARBA00004123"/>
    </source>
</evidence>
<reference evidence="14" key="1">
    <citation type="journal article" date="2020" name="Stud. Mycol.">
        <title>101 Dothideomycetes genomes: a test case for predicting lifestyles and emergence of pathogens.</title>
        <authorList>
            <person name="Haridas S."/>
            <person name="Albert R."/>
            <person name="Binder M."/>
            <person name="Bloem J."/>
            <person name="Labutti K."/>
            <person name="Salamov A."/>
            <person name="Andreopoulos B."/>
            <person name="Baker S."/>
            <person name="Barry K."/>
            <person name="Bills G."/>
            <person name="Bluhm B."/>
            <person name="Cannon C."/>
            <person name="Castanera R."/>
            <person name="Culley D."/>
            <person name="Daum C."/>
            <person name="Ezra D."/>
            <person name="Gonzalez J."/>
            <person name="Henrissat B."/>
            <person name="Kuo A."/>
            <person name="Liang C."/>
            <person name="Lipzen A."/>
            <person name="Lutzoni F."/>
            <person name="Magnuson J."/>
            <person name="Mondo S."/>
            <person name="Nolan M."/>
            <person name="Ohm R."/>
            <person name="Pangilinan J."/>
            <person name="Park H.-J."/>
            <person name="Ramirez L."/>
            <person name="Alfaro M."/>
            <person name="Sun H."/>
            <person name="Tritt A."/>
            <person name="Yoshinaga Y."/>
            <person name="Zwiers L.-H."/>
            <person name="Turgeon B."/>
            <person name="Goodwin S."/>
            <person name="Spatafora J."/>
            <person name="Crous P."/>
            <person name="Grigoriev I."/>
        </authorList>
    </citation>
    <scope>NUCLEOTIDE SEQUENCE</scope>
    <source>
        <strain evidence="14">CBS 133067</strain>
    </source>
</reference>
<evidence type="ECO:0000256" key="7">
    <source>
        <dbReference type="ARBA" id="ARBA00022833"/>
    </source>
</evidence>
<evidence type="ECO:0000313" key="14">
    <source>
        <dbReference type="EMBL" id="KAF2099457.1"/>
    </source>
</evidence>
<feature type="region of interest" description="Disordered" evidence="12">
    <location>
        <begin position="188"/>
        <end position="251"/>
    </location>
</feature>
<dbReference type="GO" id="GO:0005634">
    <property type="term" value="C:nucleus"/>
    <property type="evidence" value="ECO:0007669"/>
    <property type="project" value="UniProtKB-SubCell"/>
</dbReference>
<feature type="compositionally biased region" description="Low complexity" evidence="12">
    <location>
        <begin position="225"/>
        <end position="238"/>
    </location>
</feature>
<evidence type="ECO:0000256" key="2">
    <source>
        <dbReference type="ARBA" id="ARBA00008907"/>
    </source>
</evidence>
<evidence type="ECO:0000256" key="4">
    <source>
        <dbReference type="ARBA" id="ARBA00022723"/>
    </source>
</evidence>
<dbReference type="Pfam" id="PF00642">
    <property type="entry name" value="zf-CCCH"/>
    <property type="match status" value="2"/>
</dbReference>
<keyword evidence="3 11" id="KW-0507">mRNA processing</keyword>
<keyword evidence="15" id="KW-1185">Reference proteome</keyword>
<feature type="domain" description="C3H1-type" evidence="13">
    <location>
        <begin position="99"/>
        <end position="126"/>
    </location>
</feature>
<evidence type="ECO:0000256" key="8">
    <source>
        <dbReference type="ARBA" id="ARBA00022884"/>
    </source>
</evidence>
<feature type="domain" description="C3H1-type" evidence="13">
    <location>
        <begin position="128"/>
        <end position="154"/>
    </location>
</feature>
<dbReference type="EMBL" id="ML978125">
    <property type="protein sequence ID" value="KAF2099457.1"/>
    <property type="molecule type" value="Genomic_DNA"/>
</dbReference>
<keyword evidence="7 11" id="KW-0862">Zinc</keyword>
<evidence type="ECO:0000256" key="11">
    <source>
        <dbReference type="RuleBase" id="RU369008"/>
    </source>
</evidence>
<dbReference type="Pfam" id="PF14608">
    <property type="entry name" value="zf-CCCH_2"/>
    <property type="match status" value="2"/>
</dbReference>
<keyword evidence="5 11" id="KW-0677">Repeat</keyword>
<accession>A0A9P4IGZ3</accession>
<name>A0A9P4IGZ3_9PEZI</name>
<evidence type="ECO:0000259" key="13">
    <source>
        <dbReference type="SMART" id="SM00356"/>
    </source>
</evidence>
<evidence type="ECO:0000313" key="15">
    <source>
        <dbReference type="Proteomes" id="UP000799772"/>
    </source>
</evidence>
<dbReference type="GO" id="GO:0003723">
    <property type="term" value="F:RNA binding"/>
    <property type="evidence" value="ECO:0007669"/>
    <property type="project" value="UniProtKB-UniRule"/>
</dbReference>
<dbReference type="InterPro" id="IPR036855">
    <property type="entry name" value="Znf_CCCH_sf"/>
</dbReference>
<feature type="region of interest" description="Disordered" evidence="12">
    <location>
        <begin position="1"/>
        <end position="20"/>
    </location>
</feature>
<sequence>MAAELQNPTPVPEAPRETPASGYSFSFDEFLKREYRYGLDPNRPVCKAYLQGHCPLGNSCPDKHNAAGNTFQSTLVCKHWLRGLCKKGEACEFLHEYNLRRMPECNYWSRFGTCSNGDDCLYLHPDPESKRAPCPHYERGFCPLGPHCANRHVKRDNICPFYMAGFCPDGKACKAGAHPRFPEDLKKPEVKIIKSKEQLEQERLEKEAAREREEEQERERGDSMGGQQRFGKGGWQKQRGGRQKRQRRGNF</sequence>
<dbReference type="InterPro" id="IPR000571">
    <property type="entry name" value="Znf_CCCH"/>
</dbReference>
<evidence type="ECO:0000256" key="3">
    <source>
        <dbReference type="ARBA" id="ARBA00022664"/>
    </source>
</evidence>
<feature type="domain" description="C3H1-type" evidence="13">
    <location>
        <begin position="41"/>
        <end position="66"/>
    </location>
</feature>
<feature type="domain" description="C3H1-type" evidence="13">
    <location>
        <begin position="155"/>
        <end position="180"/>
    </location>
</feature>
<feature type="domain" description="C3H1-type" evidence="13">
    <location>
        <begin position="73"/>
        <end position="97"/>
    </location>
</feature>
<dbReference type="GO" id="GO:0008270">
    <property type="term" value="F:zinc ion binding"/>
    <property type="evidence" value="ECO:0007669"/>
    <property type="project" value="UniProtKB-KW"/>
</dbReference>
<comment type="subcellular location">
    <subcellularLocation>
        <location evidence="1 11">Nucleus</location>
    </subcellularLocation>
</comment>
<evidence type="ECO:0000256" key="12">
    <source>
        <dbReference type="SAM" id="MobiDB-lite"/>
    </source>
</evidence>
<evidence type="ECO:0000256" key="5">
    <source>
        <dbReference type="ARBA" id="ARBA00022737"/>
    </source>
</evidence>
<proteinExistence type="inferred from homology"/>
<dbReference type="Gene3D" id="4.10.1000.10">
    <property type="entry name" value="Zinc finger, CCCH-type"/>
    <property type="match status" value="2"/>
</dbReference>
<dbReference type="AlphaFoldDB" id="A0A9P4IGZ3"/>
<comment type="function">
    <text evidence="10 11">Component of the cleavage factor I (CF I) involved in pre-mRNA 3'-end processing.</text>
</comment>
<comment type="caution">
    <text evidence="14">The sequence shown here is derived from an EMBL/GenBank/DDBJ whole genome shotgun (WGS) entry which is preliminary data.</text>
</comment>
<protein>
    <recommendedName>
        <fullName evidence="11">mRNA 3'-end-processing protein</fullName>
    </recommendedName>
</protein>
<organism evidence="14 15">
    <name type="scientific">Rhizodiscina lignyota</name>
    <dbReference type="NCBI Taxonomy" id="1504668"/>
    <lineage>
        <taxon>Eukaryota</taxon>
        <taxon>Fungi</taxon>
        <taxon>Dikarya</taxon>
        <taxon>Ascomycota</taxon>
        <taxon>Pezizomycotina</taxon>
        <taxon>Dothideomycetes</taxon>
        <taxon>Pleosporomycetidae</taxon>
        <taxon>Aulographales</taxon>
        <taxon>Rhizodiscinaceae</taxon>
        <taxon>Rhizodiscina</taxon>
    </lineage>
</organism>